<evidence type="ECO:0000313" key="16">
    <source>
        <dbReference type="EMBL" id="CRK95415.1"/>
    </source>
</evidence>
<dbReference type="InterPro" id="IPR029071">
    <property type="entry name" value="Ubiquitin-like_domsf"/>
</dbReference>
<comment type="catalytic activity">
    <reaction evidence="7">
        <text>a 1,2-diacyl-sn-glycero-3-phospho-(1D-myo-inositol 4-phosphate) + ATP = a 1,2-diacyl-sn-glycero-3-phospho-(1D-myo-inositol-3,4-bisphosphate) + ADP + H(+)</text>
        <dbReference type="Rhea" id="RHEA:18373"/>
        <dbReference type="ChEBI" id="CHEBI:15378"/>
        <dbReference type="ChEBI" id="CHEBI:30616"/>
        <dbReference type="ChEBI" id="CHEBI:57658"/>
        <dbReference type="ChEBI" id="CHEBI:58178"/>
        <dbReference type="ChEBI" id="CHEBI:456216"/>
        <dbReference type="EC" id="2.7.1.154"/>
    </reaction>
    <physiologicalReaction direction="left-to-right" evidence="7">
        <dbReference type="Rhea" id="RHEA:18374"/>
    </physiologicalReaction>
</comment>
<dbReference type="SUPFAM" id="SSF48371">
    <property type="entry name" value="ARM repeat"/>
    <property type="match status" value="1"/>
</dbReference>
<feature type="compositionally biased region" description="Low complexity" evidence="9">
    <location>
        <begin position="29"/>
        <end position="39"/>
    </location>
</feature>
<dbReference type="Pfam" id="PF00787">
    <property type="entry name" value="PX"/>
    <property type="match status" value="1"/>
</dbReference>
<dbReference type="InterPro" id="IPR035892">
    <property type="entry name" value="C2_domain_sf"/>
</dbReference>
<dbReference type="SMART" id="SM00142">
    <property type="entry name" value="PI3K_C2"/>
    <property type="match status" value="1"/>
</dbReference>
<dbReference type="InterPro" id="IPR011009">
    <property type="entry name" value="Kinase-like_dom_sf"/>
</dbReference>
<evidence type="ECO:0000259" key="14">
    <source>
        <dbReference type="PROSITE" id="PS51546"/>
    </source>
</evidence>
<dbReference type="SUPFAM" id="SSF54236">
    <property type="entry name" value="Ubiquitin-like"/>
    <property type="match status" value="1"/>
</dbReference>
<dbReference type="SMART" id="SM00145">
    <property type="entry name" value="PI3Ka"/>
    <property type="match status" value="1"/>
</dbReference>
<dbReference type="SUPFAM" id="SSF64268">
    <property type="entry name" value="PX domain"/>
    <property type="match status" value="1"/>
</dbReference>
<dbReference type="CDD" id="cd08381">
    <property type="entry name" value="C2B_PI3K_class_II"/>
    <property type="match status" value="1"/>
</dbReference>
<evidence type="ECO:0000256" key="9">
    <source>
        <dbReference type="SAM" id="MobiDB-lite"/>
    </source>
</evidence>
<dbReference type="PROSITE" id="PS51546">
    <property type="entry name" value="PI3K_RBD"/>
    <property type="match status" value="1"/>
</dbReference>
<dbReference type="SMART" id="SM00144">
    <property type="entry name" value="PI3K_rbd"/>
    <property type="match status" value="1"/>
</dbReference>
<dbReference type="Gene3D" id="3.10.20.90">
    <property type="entry name" value="Phosphatidylinositol 3-kinase Catalytic Subunit, Chain A, domain 1"/>
    <property type="match status" value="1"/>
</dbReference>
<dbReference type="InterPro" id="IPR000008">
    <property type="entry name" value="C2_dom"/>
</dbReference>
<evidence type="ECO:0000256" key="7">
    <source>
        <dbReference type="ARBA" id="ARBA00029297"/>
    </source>
</evidence>
<dbReference type="GO" id="GO:0035005">
    <property type="term" value="F:1-phosphatidylinositol-4-phosphate 3-kinase activity"/>
    <property type="evidence" value="ECO:0007669"/>
    <property type="project" value="UniProtKB-EC"/>
</dbReference>
<dbReference type="Pfam" id="PF00794">
    <property type="entry name" value="PI3K_rbd"/>
    <property type="match status" value="1"/>
</dbReference>
<accession>A0A1J1I4Z9</accession>
<dbReference type="SMART" id="SM00239">
    <property type="entry name" value="C2"/>
    <property type="match status" value="1"/>
</dbReference>
<dbReference type="InterPro" id="IPR001263">
    <property type="entry name" value="PI3K_accessory_dom"/>
</dbReference>
<dbReference type="GO" id="GO:0043491">
    <property type="term" value="P:phosphatidylinositol 3-kinase/protein kinase B signal transduction"/>
    <property type="evidence" value="ECO:0007669"/>
    <property type="project" value="TreeGrafter"/>
</dbReference>
<dbReference type="SUPFAM" id="SSF56112">
    <property type="entry name" value="Protein kinase-like (PK-like)"/>
    <property type="match status" value="1"/>
</dbReference>
<feature type="compositionally biased region" description="Basic and acidic residues" evidence="9">
    <location>
        <begin position="40"/>
        <end position="52"/>
    </location>
</feature>
<keyword evidence="1" id="KW-0808">Transferase</keyword>
<evidence type="ECO:0000256" key="6">
    <source>
        <dbReference type="ARBA" id="ARBA00023985"/>
    </source>
</evidence>
<dbReference type="PANTHER" id="PTHR10048">
    <property type="entry name" value="PHOSPHATIDYLINOSITOL KINASE"/>
    <property type="match status" value="1"/>
</dbReference>
<evidence type="ECO:0000256" key="4">
    <source>
        <dbReference type="ARBA" id="ARBA00022840"/>
    </source>
</evidence>
<feature type="domain" description="PI3K/PI4K catalytic" evidence="12">
    <location>
        <begin position="1098"/>
        <end position="1387"/>
    </location>
</feature>
<dbReference type="GO" id="GO:0035091">
    <property type="term" value="F:phosphatidylinositol binding"/>
    <property type="evidence" value="ECO:0007669"/>
    <property type="project" value="InterPro"/>
</dbReference>
<dbReference type="InterPro" id="IPR015433">
    <property type="entry name" value="PI3/4_kinase"/>
</dbReference>
<dbReference type="InterPro" id="IPR036871">
    <property type="entry name" value="PX_dom_sf"/>
</dbReference>
<dbReference type="InterPro" id="IPR000403">
    <property type="entry name" value="PI3/4_kinase_cat_dom"/>
</dbReference>
<reference evidence="16 17" key="1">
    <citation type="submission" date="2015-04" db="EMBL/GenBank/DDBJ databases">
        <authorList>
            <person name="Syromyatnikov M.Y."/>
            <person name="Popov V.N."/>
        </authorList>
    </citation>
    <scope>NUCLEOTIDE SEQUENCE [LARGE SCALE GENOMIC DNA]</scope>
</reference>
<dbReference type="InterPro" id="IPR016024">
    <property type="entry name" value="ARM-type_fold"/>
</dbReference>
<feature type="domain" description="PIK helical" evidence="13">
    <location>
        <begin position="923"/>
        <end position="1100"/>
    </location>
</feature>
<protein>
    <submittedName>
        <fullName evidence="16">CLUMA_CG008711, isoform A</fullName>
    </submittedName>
</protein>
<dbReference type="PROSITE" id="PS51545">
    <property type="entry name" value="PIK_HELICAL"/>
    <property type="match status" value="1"/>
</dbReference>
<dbReference type="InterPro" id="IPR002420">
    <property type="entry name" value="PI3K-type_C2_dom"/>
</dbReference>
<dbReference type="InterPro" id="IPR001683">
    <property type="entry name" value="PX_dom"/>
</dbReference>
<feature type="domain" description="PX" evidence="11">
    <location>
        <begin position="1362"/>
        <end position="1478"/>
    </location>
</feature>
<dbReference type="PROSITE" id="PS51547">
    <property type="entry name" value="C2_PI3K"/>
    <property type="match status" value="1"/>
</dbReference>
<evidence type="ECO:0000256" key="5">
    <source>
        <dbReference type="ARBA" id="ARBA00023098"/>
    </source>
</evidence>
<dbReference type="InterPro" id="IPR018936">
    <property type="entry name" value="PI3/4_kinase_CS"/>
</dbReference>
<dbReference type="Gene3D" id="3.30.1520.10">
    <property type="entry name" value="Phox-like domain"/>
    <property type="match status" value="1"/>
</dbReference>
<dbReference type="GO" id="GO:0005524">
    <property type="term" value="F:ATP binding"/>
    <property type="evidence" value="ECO:0007669"/>
    <property type="project" value="UniProtKB-KW"/>
</dbReference>
<sequence>MSNLDDEEIVKALSLEEKALDEFKRRKYSLPPSRTSSNRSSEEFNFSKRSEPPRSSSVVTTQEEKDLISFSNEIQETSTTAKPNNEDPYAKLKESILNISASSHQLQQQQQQQSMQLLPYNKPQQPSLSPESLNSLYSMNSNINPYYSKNMYFNAQPPSTSAYPAIGFSHFLQQQQPQPQYSNYNNYNNFYQANQSQSFNWNQTPSYAVTKNSSTPTQPSTSSSLSVKSTASTTSSDKTIPQPRKLSKSAADNLIDFDVSDDSKYVMNILQHFDPLVTPNRNSTEDAENTYYTDQDPFDYIYSGGTQYSDPLYDAVVRSEHSLSSPKSQTPQELAEFYAVTSSEPLRPPPLPPRNPNKSFEEQDQDESYPSLNGSVPKFSQKLYENVTHNKKFDKDLIAFYKMVKTVRSKYVYDDNESNIGHIIAAELDNDNVHMNVTSIKLIVYPSSECFQGSYNEPHSDRREETYQKLDGYASPVVFTCDINSNVVHVILHVLTELEDSIRGTPEEFALKTVGSQEWLSPTSSLGHLEYIQSNIKLEKDVQLGLFPKYNKYMKIIARTQQDDLRDADIRFENILPKDVVSAISYDSLMILLETLEMEIDKLESSALDNSVLHPSGVVQGVKAICALLGCIDTLELEKAIENLKEACRNHSQSKTIPSIYNKSSTINIVSEQGNYARVTLRPRNIGEDMKFHCGEVRDSVQHLLEMYSQAFQVNFSVNGPQWNSAPICITNVFQHVMINIVALHRPPANWKHDEYMLGVQIYHGTRFLGEPLITHCPNSTIGFYPRLTFDSWLSFDEVPVCTLPREARLVFVLYGCTKEPVDGQPSDNQSSQNAGNSQENRMTKVEIGWSSIQFFDFDRNMIQGTYFLSLWPPSSDKYYCPSPPRGTHPLGDFCPVLSIEIPTYGGKLAFPEPIANMQTPTTFDFECLDRNLQDELTDTIDQGFNTKIDKREVLWEKRYYLHQFPKALPKILNAAHSWDFASAADIHALMKSWSPLKPLEAIELLLPRFPDLEVRGQAVKWISKFSHDDLVDYLPQLLQAMKHDIYEASPLSYFLLGRSLDSPRVAHYLYWLLIQNLPGESPQNSTEQNQIYEDDYVLLQARFHRRNQLMLRALLAVCGEKLSSRFLSQNLMCKALDDVAKSVKVAKDSIKLSILRQNIENMWMKEGLNLKIVTYSCVPTGSKKGMIEMITNAETLRMIQVHWGLTGSFKDKPIAEWLAKQNPNQLEYQRAVENFTASCAGYSIITYILGICDRHNDNIMLKKSGHLFHIDFGKFLGDAQMFGNFKRDRVPFVLTSDMAYVINGGDRPSSKFHGFVDLCCQAFNIVRKHGDLLLHMFALMASSGGELLSFIPKTYTVDQDGCIENIIVHGYQKRYDLEKYYTYILKVFRQNQPDPAYLFRSYKEFCELHQKLCLLFPLARLHSLQTGISVGRSNIKTVAEKRLPEVKKFLHTLLRSAPEILNSDLVITFFHPLLRDQQENDIHLLKMRETRPSAEPNICGEIKFSIHYHREAFIVMIHHARSLPMTTGGQEPNTYVKTYLIPDRSKITKRKTKVIKKSCFPSFMETLEYRMPIQAIRLKTLQITVWGHDSLQENEFLGGVQLPLVDMDLKEEIVGWYRLGYLPRS</sequence>
<dbReference type="GO" id="GO:0005737">
    <property type="term" value="C:cytoplasm"/>
    <property type="evidence" value="ECO:0007669"/>
    <property type="project" value="TreeGrafter"/>
</dbReference>
<feature type="domain" description="C2 PI3K-type" evidence="15">
    <location>
        <begin position="733"/>
        <end position="903"/>
    </location>
</feature>
<dbReference type="GO" id="GO:0048015">
    <property type="term" value="P:phosphatidylinositol-mediated signaling"/>
    <property type="evidence" value="ECO:0007669"/>
    <property type="project" value="TreeGrafter"/>
</dbReference>
<name>A0A1J1I4Z9_9DIPT</name>
<dbReference type="SMART" id="SM00146">
    <property type="entry name" value="PI3Kc"/>
    <property type="match status" value="1"/>
</dbReference>
<dbReference type="InterPro" id="IPR000341">
    <property type="entry name" value="PI3K_Ras-bd_dom"/>
</dbReference>
<dbReference type="Proteomes" id="UP000183832">
    <property type="component" value="Unassembled WGS sequence"/>
</dbReference>
<evidence type="ECO:0000259" key="12">
    <source>
        <dbReference type="PROSITE" id="PS50290"/>
    </source>
</evidence>
<dbReference type="FunFam" id="3.30.1520.10:FF:000006">
    <property type="entry name" value="Phosphatidylinositol 4-phosphate 3-kinase C2 domain-containing subunit alpha"/>
    <property type="match status" value="1"/>
</dbReference>
<evidence type="ECO:0000259" key="15">
    <source>
        <dbReference type="PROSITE" id="PS51547"/>
    </source>
</evidence>
<dbReference type="GO" id="GO:0016303">
    <property type="term" value="F:1-phosphatidylinositol-3-kinase activity"/>
    <property type="evidence" value="ECO:0007669"/>
    <property type="project" value="UniProtKB-EC"/>
</dbReference>
<dbReference type="Gene3D" id="1.25.40.70">
    <property type="entry name" value="Phosphatidylinositol 3-kinase, accessory domain (PIK)"/>
    <property type="match status" value="1"/>
</dbReference>
<feature type="region of interest" description="Disordered" evidence="9">
    <location>
        <begin position="25"/>
        <end position="88"/>
    </location>
</feature>
<dbReference type="PROSITE" id="PS50004">
    <property type="entry name" value="C2"/>
    <property type="match status" value="1"/>
</dbReference>
<evidence type="ECO:0000256" key="2">
    <source>
        <dbReference type="ARBA" id="ARBA00022741"/>
    </source>
</evidence>
<dbReference type="GO" id="GO:0005886">
    <property type="term" value="C:plasma membrane"/>
    <property type="evidence" value="ECO:0007669"/>
    <property type="project" value="TreeGrafter"/>
</dbReference>
<dbReference type="Pfam" id="PF00454">
    <property type="entry name" value="PI3_PI4_kinase"/>
    <property type="match status" value="1"/>
</dbReference>
<dbReference type="STRING" id="568069.A0A1J1I4Z9"/>
<dbReference type="Gene3D" id="1.10.1070.11">
    <property type="entry name" value="Phosphatidylinositol 3-/4-kinase, catalytic domain"/>
    <property type="match status" value="1"/>
</dbReference>
<dbReference type="GO" id="GO:0016477">
    <property type="term" value="P:cell migration"/>
    <property type="evidence" value="ECO:0007669"/>
    <property type="project" value="TreeGrafter"/>
</dbReference>
<feature type="compositionally biased region" description="Polar residues" evidence="9">
    <location>
        <begin position="69"/>
        <end position="83"/>
    </location>
</feature>
<feature type="region of interest" description="Disordered" evidence="9">
    <location>
        <begin position="209"/>
        <end position="247"/>
    </location>
</feature>
<keyword evidence="5" id="KW-0443">Lipid metabolism</keyword>
<feature type="domain" description="C2" evidence="10">
    <location>
        <begin position="1499"/>
        <end position="1618"/>
    </location>
</feature>
<dbReference type="Pfam" id="PF00792">
    <property type="entry name" value="PI3K_C2"/>
    <property type="match status" value="1"/>
</dbReference>
<organism evidence="16 17">
    <name type="scientific">Clunio marinus</name>
    <dbReference type="NCBI Taxonomy" id="568069"/>
    <lineage>
        <taxon>Eukaryota</taxon>
        <taxon>Metazoa</taxon>
        <taxon>Ecdysozoa</taxon>
        <taxon>Arthropoda</taxon>
        <taxon>Hexapoda</taxon>
        <taxon>Insecta</taxon>
        <taxon>Pterygota</taxon>
        <taxon>Neoptera</taxon>
        <taxon>Endopterygota</taxon>
        <taxon>Diptera</taxon>
        <taxon>Nematocera</taxon>
        <taxon>Chironomoidea</taxon>
        <taxon>Chironomidae</taxon>
        <taxon>Clunio</taxon>
    </lineage>
</organism>
<feature type="region of interest" description="Disordered" evidence="9">
    <location>
        <begin position="342"/>
        <end position="375"/>
    </location>
</feature>
<dbReference type="OrthoDB" id="67688at2759"/>
<keyword evidence="17" id="KW-1185">Reference proteome</keyword>
<comment type="similarity">
    <text evidence="8">Belongs to the PI3/PI4-kinase family.</text>
</comment>
<dbReference type="Pfam" id="PF00613">
    <property type="entry name" value="PI3Ka"/>
    <property type="match status" value="1"/>
</dbReference>
<dbReference type="GO" id="GO:0005942">
    <property type="term" value="C:phosphatidylinositol 3-kinase complex"/>
    <property type="evidence" value="ECO:0007669"/>
    <property type="project" value="TreeGrafter"/>
</dbReference>
<dbReference type="SMART" id="SM00312">
    <property type="entry name" value="PX"/>
    <property type="match status" value="1"/>
</dbReference>
<evidence type="ECO:0000256" key="8">
    <source>
        <dbReference type="PROSITE-ProRule" id="PRU00880"/>
    </source>
</evidence>
<dbReference type="PROSITE" id="PS00916">
    <property type="entry name" value="PI3_4_KINASE_2"/>
    <property type="match status" value="1"/>
</dbReference>
<feature type="domain" description="PI3K-RBD" evidence="14">
    <location>
        <begin position="437"/>
        <end position="548"/>
    </location>
</feature>
<keyword evidence="2" id="KW-0547">Nucleotide-binding</keyword>
<dbReference type="FunFam" id="1.25.40.70:FF:000014">
    <property type="entry name" value="Phosphatidylinositol-4-phosphate 3-kinase C2 domain-containing subunit beta"/>
    <property type="match status" value="1"/>
</dbReference>
<feature type="compositionally biased region" description="Pro residues" evidence="9">
    <location>
        <begin position="346"/>
        <end position="355"/>
    </location>
</feature>
<evidence type="ECO:0000259" key="11">
    <source>
        <dbReference type="PROSITE" id="PS50195"/>
    </source>
</evidence>
<gene>
    <name evidence="16" type="ORF">CLUMA_CG008711</name>
</gene>
<dbReference type="Gene3D" id="3.30.1010.10">
    <property type="entry name" value="Phosphatidylinositol 3-kinase Catalytic Subunit, Chain A, domain 4"/>
    <property type="match status" value="1"/>
</dbReference>
<evidence type="ECO:0000256" key="1">
    <source>
        <dbReference type="ARBA" id="ARBA00022679"/>
    </source>
</evidence>
<evidence type="ECO:0000259" key="13">
    <source>
        <dbReference type="PROSITE" id="PS51545"/>
    </source>
</evidence>
<dbReference type="InterPro" id="IPR042236">
    <property type="entry name" value="PI3K_accessory_sf"/>
</dbReference>
<dbReference type="Gene3D" id="2.60.40.150">
    <property type="entry name" value="C2 domain"/>
    <property type="match status" value="2"/>
</dbReference>
<proteinExistence type="inferred from homology"/>
<dbReference type="InterPro" id="IPR036940">
    <property type="entry name" value="PI3/4_kinase_cat_sf"/>
</dbReference>
<feature type="compositionally biased region" description="Low complexity" evidence="9">
    <location>
        <begin position="210"/>
        <end position="239"/>
    </location>
</feature>
<evidence type="ECO:0000313" key="17">
    <source>
        <dbReference type="Proteomes" id="UP000183832"/>
    </source>
</evidence>
<dbReference type="CDD" id="cd04012">
    <property type="entry name" value="C2A_PI3K_class_II"/>
    <property type="match status" value="1"/>
</dbReference>
<evidence type="ECO:0000259" key="10">
    <source>
        <dbReference type="PROSITE" id="PS50004"/>
    </source>
</evidence>
<evidence type="ECO:0000256" key="3">
    <source>
        <dbReference type="ARBA" id="ARBA00022777"/>
    </source>
</evidence>
<dbReference type="EMBL" id="CVRI01000041">
    <property type="protein sequence ID" value="CRK95415.1"/>
    <property type="molecule type" value="Genomic_DNA"/>
</dbReference>
<dbReference type="PANTHER" id="PTHR10048:SF14">
    <property type="entry name" value="LD28067P"/>
    <property type="match status" value="1"/>
</dbReference>
<dbReference type="SUPFAM" id="SSF49562">
    <property type="entry name" value="C2 domain (Calcium/lipid-binding domain, CaLB)"/>
    <property type="match status" value="2"/>
</dbReference>
<dbReference type="PROSITE" id="PS50290">
    <property type="entry name" value="PI3_4_KINASE_3"/>
    <property type="match status" value="1"/>
</dbReference>
<dbReference type="Pfam" id="PF00168">
    <property type="entry name" value="C2"/>
    <property type="match status" value="1"/>
</dbReference>
<comment type="catalytic activity">
    <reaction evidence="6">
        <text>a 1,2-diacyl-sn-glycero-3-phospho-(1D-myo-inositol) + ATP = a 1,2-diacyl-sn-glycero-3-phospho-(1D-myo-inositol-3-phosphate) + ADP + H(+)</text>
        <dbReference type="Rhea" id="RHEA:12709"/>
        <dbReference type="ChEBI" id="CHEBI:15378"/>
        <dbReference type="ChEBI" id="CHEBI:30616"/>
        <dbReference type="ChEBI" id="CHEBI:57880"/>
        <dbReference type="ChEBI" id="CHEBI:58088"/>
        <dbReference type="ChEBI" id="CHEBI:456216"/>
        <dbReference type="EC" id="2.7.1.137"/>
    </reaction>
    <physiologicalReaction direction="left-to-right" evidence="6">
        <dbReference type="Rhea" id="RHEA:12710"/>
    </physiologicalReaction>
</comment>
<keyword evidence="4" id="KW-0067">ATP-binding</keyword>
<dbReference type="PROSITE" id="PS50195">
    <property type="entry name" value="PX"/>
    <property type="match status" value="1"/>
</dbReference>
<keyword evidence="3" id="KW-0418">Kinase</keyword>